<evidence type="ECO:0000313" key="2">
    <source>
        <dbReference type="EMBL" id="QJB01533.1"/>
    </source>
</evidence>
<evidence type="ECO:0000256" key="1">
    <source>
        <dbReference type="SAM" id="MobiDB-lite"/>
    </source>
</evidence>
<sequence length="54" mass="6239">MPDTSFIDTLCDALGNSDDQTPDEIRKELREEGVDVDAMEKRLKEMRVKIEINQ</sequence>
<dbReference type="EMBL" id="MT143711">
    <property type="protein sequence ID" value="QJB01533.1"/>
    <property type="molecule type" value="Genomic_DNA"/>
</dbReference>
<feature type="region of interest" description="Disordered" evidence="1">
    <location>
        <begin position="1"/>
        <end position="21"/>
    </location>
</feature>
<organism evidence="2">
    <name type="scientific">viral metagenome</name>
    <dbReference type="NCBI Taxonomy" id="1070528"/>
    <lineage>
        <taxon>unclassified sequences</taxon>
        <taxon>metagenomes</taxon>
        <taxon>organismal metagenomes</taxon>
    </lineage>
</organism>
<dbReference type="AlphaFoldDB" id="A0A6M3M737"/>
<name>A0A6M3M737_9ZZZZ</name>
<protein>
    <submittedName>
        <fullName evidence="2">Uncharacterized protein</fullName>
    </submittedName>
</protein>
<reference evidence="2" key="1">
    <citation type="submission" date="2020-03" db="EMBL/GenBank/DDBJ databases">
        <title>The deep terrestrial virosphere.</title>
        <authorList>
            <person name="Holmfeldt K."/>
            <person name="Nilsson E."/>
            <person name="Simone D."/>
            <person name="Lopez-Fernandez M."/>
            <person name="Wu X."/>
            <person name="de Brujin I."/>
            <person name="Lundin D."/>
            <person name="Andersson A."/>
            <person name="Bertilsson S."/>
            <person name="Dopson M."/>
        </authorList>
    </citation>
    <scope>NUCLEOTIDE SEQUENCE</scope>
    <source>
        <strain evidence="2">MM415B12313</strain>
    </source>
</reference>
<gene>
    <name evidence="2" type="ORF">MM415B12313_0010</name>
</gene>
<accession>A0A6M3M737</accession>
<proteinExistence type="predicted"/>